<gene>
    <name evidence="2" type="ORF">ENU14_00620</name>
</gene>
<proteinExistence type="predicted"/>
<dbReference type="InterPro" id="IPR007197">
    <property type="entry name" value="rSAM"/>
</dbReference>
<comment type="caution">
    <text evidence="2">The sequence shown here is derived from an EMBL/GenBank/DDBJ whole genome shotgun (WGS) entry which is preliminary data.</text>
</comment>
<sequence>MFQNIIIIDGYTDEPSGLGVPPYIGVYPRLVAGIIWFIDKSKNIRYYTIDTVRANLNSIIKNINKSDLVVFIAGSEVPGKYIGGKPITIDEIEYLSYLLKDCVKILVGPAARFGLGSGGGFTAVATSDLAKFFDIIVTGDPELFFYDLIKYGFEKADPSVFRENYDLANKAFIYGSKIVKQHPNYGWNLIVEIETYRGCPRWITGGCSFCIEPRYGRPIMRNPEDIVSEVESLYKHGVRHIRLGKQPDILTYMSGEIGLKEFPKPNVNALEKLFHGIRLTAPGLRTIHIDNVNPGTIVHNIKESIEAIKIIIKYHTPGDVAALGIESFDEKVVRLNNLKVYPDEALEAIRLINKYGSVRGWNGLPHLLPGINLLHGLPGESRETYRLNILYLNKIIDEKLLVRRVNIRKISILEKTPLWIKRDIVMKNIRKYSRLFNNYRKYVMEFFDKKMLSRITPSGCVLRYLFVERRIGEYVIARQPASYPIVVKIRDHLNIGECIDARVKKSASKSVLASRVV</sequence>
<dbReference type="PROSITE" id="PS51918">
    <property type="entry name" value="RADICAL_SAM"/>
    <property type="match status" value="1"/>
</dbReference>
<dbReference type="SFLD" id="SFLDG01082">
    <property type="entry name" value="B12-binding_domain_containing"/>
    <property type="match status" value="1"/>
</dbReference>
<dbReference type="CDD" id="cd01335">
    <property type="entry name" value="Radical_SAM"/>
    <property type="match status" value="1"/>
</dbReference>
<feature type="domain" description="Radical SAM core" evidence="1">
    <location>
        <begin position="185"/>
        <end position="445"/>
    </location>
</feature>
<dbReference type="Gene3D" id="3.80.30.20">
    <property type="entry name" value="tm_1862 like domain"/>
    <property type="match status" value="1"/>
</dbReference>
<dbReference type="InterPro" id="IPR006638">
    <property type="entry name" value="Elp3/MiaA/NifB-like_rSAM"/>
</dbReference>
<dbReference type="InterPro" id="IPR058240">
    <property type="entry name" value="rSAM_sf"/>
</dbReference>
<organism evidence="2">
    <name type="scientific">Staphylothermus marinus</name>
    <dbReference type="NCBI Taxonomy" id="2280"/>
    <lineage>
        <taxon>Archaea</taxon>
        <taxon>Thermoproteota</taxon>
        <taxon>Thermoprotei</taxon>
        <taxon>Desulfurococcales</taxon>
        <taxon>Desulfurococcaceae</taxon>
        <taxon>Staphylothermus</taxon>
    </lineage>
</organism>
<dbReference type="InterPro" id="IPR023404">
    <property type="entry name" value="rSAM_horseshoe"/>
</dbReference>
<evidence type="ECO:0000259" key="1">
    <source>
        <dbReference type="PROSITE" id="PS51918"/>
    </source>
</evidence>
<dbReference type="SUPFAM" id="SSF102114">
    <property type="entry name" value="Radical SAM enzymes"/>
    <property type="match status" value="1"/>
</dbReference>
<accession>A0A7C4H8D2</accession>
<dbReference type="PANTHER" id="PTHR43324:SF1">
    <property type="entry name" value="RADICAL SAM CORE DOMAIN-CONTAINING PROTEIN"/>
    <property type="match status" value="1"/>
</dbReference>
<name>A0A7C4H8D2_STAMA</name>
<protein>
    <submittedName>
        <fullName evidence="2">Radical SAM protein</fullName>
    </submittedName>
</protein>
<dbReference type="PANTHER" id="PTHR43324">
    <property type="match status" value="1"/>
</dbReference>
<dbReference type="SFLD" id="SFLDS00029">
    <property type="entry name" value="Radical_SAM"/>
    <property type="match status" value="1"/>
</dbReference>
<dbReference type="AlphaFoldDB" id="A0A7C4H8D2"/>
<dbReference type="EMBL" id="DTBJ01000008">
    <property type="protein sequence ID" value="HGM58085.1"/>
    <property type="molecule type" value="Genomic_DNA"/>
</dbReference>
<dbReference type="SMART" id="SM00729">
    <property type="entry name" value="Elp3"/>
    <property type="match status" value="1"/>
</dbReference>
<dbReference type="GO" id="GO:0051536">
    <property type="term" value="F:iron-sulfur cluster binding"/>
    <property type="evidence" value="ECO:0007669"/>
    <property type="project" value="InterPro"/>
</dbReference>
<dbReference type="Pfam" id="PF04055">
    <property type="entry name" value="Radical_SAM"/>
    <property type="match status" value="1"/>
</dbReference>
<dbReference type="GO" id="GO:0003824">
    <property type="term" value="F:catalytic activity"/>
    <property type="evidence" value="ECO:0007669"/>
    <property type="project" value="InterPro"/>
</dbReference>
<evidence type="ECO:0000313" key="2">
    <source>
        <dbReference type="EMBL" id="HGM58085.1"/>
    </source>
</evidence>
<reference evidence="2" key="1">
    <citation type="journal article" date="2020" name="mSystems">
        <title>Genome- and Community-Level Interaction Insights into Carbon Utilization and Element Cycling Functions of Hydrothermarchaeota in Hydrothermal Sediment.</title>
        <authorList>
            <person name="Zhou Z."/>
            <person name="Liu Y."/>
            <person name="Xu W."/>
            <person name="Pan J."/>
            <person name="Luo Z.H."/>
            <person name="Li M."/>
        </authorList>
    </citation>
    <scope>NUCLEOTIDE SEQUENCE [LARGE SCALE GENOMIC DNA]</scope>
    <source>
        <strain evidence="2">SpSt-642</strain>
    </source>
</reference>